<dbReference type="GO" id="GO:0005886">
    <property type="term" value="C:plasma membrane"/>
    <property type="evidence" value="ECO:0007669"/>
    <property type="project" value="UniProtKB-SubCell"/>
</dbReference>
<dbReference type="Proteomes" id="UP000078200">
    <property type="component" value="Unassembled WGS sequence"/>
</dbReference>
<feature type="transmembrane region" description="Helical" evidence="10">
    <location>
        <begin position="194"/>
        <end position="218"/>
    </location>
</feature>
<dbReference type="Pfam" id="PF02949">
    <property type="entry name" value="7tm_6"/>
    <property type="match status" value="2"/>
</dbReference>
<keyword evidence="7 10" id="KW-0472">Membrane</keyword>
<dbReference type="InterPro" id="IPR004117">
    <property type="entry name" value="7tm6_olfct_rcpt"/>
</dbReference>
<keyword evidence="3 10" id="KW-0716">Sensory transduction</keyword>
<feature type="transmembrane region" description="Helical" evidence="10">
    <location>
        <begin position="72"/>
        <end position="94"/>
    </location>
</feature>
<dbReference type="GO" id="GO:0005549">
    <property type="term" value="F:odorant binding"/>
    <property type="evidence" value="ECO:0007669"/>
    <property type="project" value="InterPro"/>
</dbReference>
<keyword evidence="12" id="KW-1185">Reference proteome</keyword>
<evidence type="ECO:0000256" key="9">
    <source>
        <dbReference type="ARBA" id="ARBA00023224"/>
    </source>
</evidence>
<dbReference type="GO" id="GO:0007165">
    <property type="term" value="P:signal transduction"/>
    <property type="evidence" value="ECO:0007669"/>
    <property type="project" value="UniProtKB-KW"/>
</dbReference>
<evidence type="ECO:0000256" key="4">
    <source>
        <dbReference type="ARBA" id="ARBA00022692"/>
    </source>
</evidence>
<dbReference type="PANTHER" id="PTHR21137:SF26">
    <property type="entry name" value="ODORANT RECEPTOR 10A-RELATED"/>
    <property type="match status" value="1"/>
</dbReference>
<dbReference type="VEuPathDB" id="VectorBase:GAUT004311"/>
<protein>
    <recommendedName>
        <fullName evidence="10">Odorant receptor</fullName>
    </recommendedName>
</protein>
<feature type="transmembrane region" description="Helical" evidence="10">
    <location>
        <begin position="39"/>
        <end position="60"/>
    </location>
</feature>
<reference evidence="11" key="1">
    <citation type="submission" date="2020-05" db="UniProtKB">
        <authorList>
            <consortium name="EnsemblMetazoa"/>
        </authorList>
    </citation>
    <scope>IDENTIFICATION</scope>
    <source>
        <strain evidence="11">TTRI</strain>
    </source>
</reference>
<keyword evidence="5 10" id="KW-0552">Olfaction</keyword>
<evidence type="ECO:0000256" key="2">
    <source>
        <dbReference type="ARBA" id="ARBA00022475"/>
    </source>
</evidence>
<dbReference type="GO" id="GO:0004984">
    <property type="term" value="F:olfactory receptor activity"/>
    <property type="evidence" value="ECO:0007669"/>
    <property type="project" value="InterPro"/>
</dbReference>
<evidence type="ECO:0000256" key="5">
    <source>
        <dbReference type="ARBA" id="ARBA00022725"/>
    </source>
</evidence>
<feature type="transmembrane region" description="Helical" evidence="10">
    <location>
        <begin position="276"/>
        <end position="301"/>
    </location>
</feature>
<accession>A0A1A9UGR2</accession>
<evidence type="ECO:0000313" key="11">
    <source>
        <dbReference type="EnsemblMetazoa" id="GAUT004311-PA"/>
    </source>
</evidence>
<keyword evidence="6 10" id="KW-1133">Transmembrane helix</keyword>
<evidence type="ECO:0000256" key="6">
    <source>
        <dbReference type="ARBA" id="ARBA00022989"/>
    </source>
</evidence>
<keyword evidence="9 10" id="KW-0807">Transducer</keyword>
<keyword evidence="4 10" id="KW-0812">Transmembrane</keyword>
<evidence type="ECO:0000256" key="1">
    <source>
        <dbReference type="ARBA" id="ARBA00004651"/>
    </source>
</evidence>
<keyword evidence="2" id="KW-1003">Cell membrane</keyword>
<sequence length="458" mass="52156">MIPRFLRDDYPLEKHLFLIPKFALQLIGFYPASKPNTPLLCWAVFNFLILGYGSYAEFIYGIHYLTIDMQTALDALCPVLSSIMSLIKIFFIWWHRNDYKHLIEAVRRLTETQSSVKNMHIKRKFFTIATRLTALVLFFGFNTSTAYTVRLVISNTILYLNQQRIVYETPFKMMFPQPLLAMPIYPLTCILSHWHGYITVAAFVGADGFFLGFCFYFATLFKMLQQDLIDTLAVNNSLLAKNSQAIRCEADMISNLTDIVRRHNEIAQLMKKFSSIMVGIVLSHFITSSLIIGTSVMELLLGDYDTVPIGKSTEPSNCFWRLVLTVTFRITSMPFQNTETTNLTHTNFQNSSSLKMAGESEELALKAYCSQWYDYSVRIQKMVLLIMIRSQQTITVKVPFLTPALPMLTALVVAKEHLRAGDRDRSKRSTSSSINRPAAFTILGDAEVFGCLGAKVTK</sequence>
<evidence type="ECO:0000256" key="7">
    <source>
        <dbReference type="ARBA" id="ARBA00023136"/>
    </source>
</evidence>
<evidence type="ECO:0000256" key="3">
    <source>
        <dbReference type="ARBA" id="ARBA00022606"/>
    </source>
</evidence>
<organism evidence="11 12">
    <name type="scientific">Glossina austeni</name>
    <name type="common">Savannah tsetse fly</name>
    <dbReference type="NCBI Taxonomy" id="7395"/>
    <lineage>
        <taxon>Eukaryota</taxon>
        <taxon>Metazoa</taxon>
        <taxon>Ecdysozoa</taxon>
        <taxon>Arthropoda</taxon>
        <taxon>Hexapoda</taxon>
        <taxon>Insecta</taxon>
        <taxon>Pterygota</taxon>
        <taxon>Neoptera</taxon>
        <taxon>Endopterygota</taxon>
        <taxon>Diptera</taxon>
        <taxon>Brachycera</taxon>
        <taxon>Muscomorpha</taxon>
        <taxon>Hippoboscoidea</taxon>
        <taxon>Glossinidae</taxon>
        <taxon>Glossina</taxon>
    </lineage>
</organism>
<comment type="subcellular location">
    <subcellularLocation>
        <location evidence="1 10">Cell membrane</location>
        <topology evidence="1 10">Multi-pass membrane protein</topology>
    </subcellularLocation>
</comment>
<name>A0A1A9UGR2_GLOAU</name>
<proteinExistence type="inferred from homology"/>
<dbReference type="AlphaFoldDB" id="A0A1A9UGR2"/>
<comment type="similarity">
    <text evidence="10">Belongs to the insect chemoreceptor superfamily. Heteromeric odorant receptor channel (TC 1.A.69) family.</text>
</comment>
<evidence type="ECO:0000256" key="8">
    <source>
        <dbReference type="ARBA" id="ARBA00023170"/>
    </source>
</evidence>
<evidence type="ECO:0000256" key="10">
    <source>
        <dbReference type="RuleBase" id="RU351113"/>
    </source>
</evidence>
<dbReference type="PANTHER" id="PTHR21137">
    <property type="entry name" value="ODORANT RECEPTOR"/>
    <property type="match status" value="1"/>
</dbReference>
<comment type="caution">
    <text evidence="10">Lacks conserved residue(s) required for the propagation of feature annotation.</text>
</comment>
<evidence type="ECO:0000313" key="12">
    <source>
        <dbReference type="Proteomes" id="UP000078200"/>
    </source>
</evidence>
<dbReference type="EnsemblMetazoa" id="GAUT004311-RA">
    <property type="protein sequence ID" value="GAUT004311-PA"/>
    <property type="gene ID" value="GAUT004311"/>
</dbReference>
<keyword evidence="8 10" id="KW-0675">Receptor</keyword>